<name>A0A9W6YDB7_9STRA</name>
<feature type="compositionally biased region" description="Basic and acidic residues" evidence="1">
    <location>
        <begin position="177"/>
        <end position="186"/>
    </location>
</feature>
<reference evidence="2" key="1">
    <citation type="submission" date="2023-04" db="EMBL/GenBank/DDBJ databases">
        <title>Phytophthora fragariaefolia NBRC 109709.</title>
        <authorList>
            <person name="Ichikawa N."/>
            <person name="Sato H."/>
            <person name="Tonouchi N."/>
        </authorList>
    </citation>
    <scope>NUCLEOTIDE SEQUENCE</scope>
    <source>
        <strain evidence="2">NBRC 109709</strain>
    </source>
</reference>
<proteinExistence type="predicted"/>
<evidence type="ECO:0000313" key="3">
    <source>
        <dbReference type="Proteomes" id="UP001165121"/>
    </source>
</evidence>
<dbReference type="Proteomes" id="UP001165121">
    <property type="component" value="Unassembled WGS sequence"/>
</dbReference>
<evidence type="ECO:0000256" key="1">
    <source>
        <dbReference type="SAM" id="MobiDB-lite"/>
    </source>
</evidence>
<keyword evidence="3" id="KW-1185">Reference proteome</keyword>
<protein>
    <submittedName>
        <fullName evidence="2">Unnamed protein product</fullName>
    </submittedName>
</protein>
<sequence>MKELCCDNAKELLGLGETIKRNYGMECSLAVKHTPEQNGVAERMIRTSILSLLEELQSEEKHELECRTGGAGVGTRFFLDERNFQNAGLWAIYCVTFSVLPRPTYQVSCCHEGRWEWATSWSLPDGSLGPLWGKVGVGNFGHLDAGCPCLQPRLTAGDDAAQAESSSEYPVQQIEHSTTENKESRKQVKVTSTQAP</sequence>
<gene>
    <name evidence="2" type="ORF">Pfra01_002582700</name>
</gene>
<organism evidence="2 3">
    <name type="scientific">Phytophthora fragariaefolia</name>
    <dbReference type="NCBI Taxonomy" id="1490495"/>
    <lineage>
        <taxon>Eukaryota</taxon>
        <taxon>Sar</taxon>
        <taxon>Stramenopiles</taxon>
        <taxon>Oomycota</taxon>
        <taxon>Peronosporomycetes</taxon>
        <taxon>Peronosporales</taxon>
        <taxon>Peronosporaceae</taxon>
        <taxon>Phytophthora</taxon>
    </lineage>
</organism>
<feature type="region of interest" description="Disordered" evidence="1">
    <location>
        <begin position="158"/>
        <end position="196"/>
    </location>
</feature>
<dbReference type="AlphaFoldDB" id="A0A9W6YDB7"/>
<dbReference type="EMBL" id="BSXT01005082">
    <property type="protein sequence ID" value="GMF59663.1"/>
    <property type="molecule type" value="Genomic_DNA"/>
</dbReference>
<feature type="compositionally biased region" description="Polar residues" evidence="1">
    <location>
        <begin position="163"/>
        <end position="176"/>
    </location>
</feature>
<comment type="caution">
    <text evidence="2">The sequence shown here is derived from an EMBL/GenBank/DDBJ whole genome shotgun (WGS) entry which is preliminary data.</text>
</comment>
<accession>A0A9W6YDB7</accession>
<evidence type="ECO:0000313" key="2">
    <source>
        <dbReference type="EMBL" id="GMF59663.1"/>
    </source>
</evidence>